<dbReference type="EMBL" id="JBBJCI010000445">
    <property type="protein sequence ID" value="KAK7230225.1"/>
    <property type="molecule type" value="Genomic_DNA"/>
</dbReference>
<dbReference type="SUPFAM" id="SSF55874">
    <property type="entry name" value="ATPase domain of HSP90 chaperone/DNA topoisomerase II/histidine kinase"/>
    <property type="match status" value="1"/>
</dbReference>
<accession>A0ABR1FG67</accession>
<reference evidence="10 11" key="1">
    <citation type="submission" date="2024-03" db="EMBL/GenBank/DDBJ databases">
        <title>Aureococcus anophagefferens CCMP1851 and Kratosvirus quantuckense: Draft genome of a second virus-susceptible host strain in the model system.</title>
        <authorList>
            <person name="Chase E."/>
            <person name="Truchon A.R."/>
            <person name="Schepens W."/>
            <person name="Wilhelm S.W."/>
        </authorList>
    </citation>
    <scope>NUCLEOTIDE SEQUENCE [LARGE SCALE GENOMIC DNA]</scope>
    <source>
        <strain evidence="10 11">CCMP1851</strain>
    </source>
</reference>
<keyword evidence="3" id="KW-0067">ATP-binding</keyword>
<comment type="caution">
    <text evidence="10">The sequence shown here is derived from an EMBL/GenBank/DDBJ whole genome shotgun (WGS) entry which is preliminary data.</text>
</comment>
<dbReference type="Pfam" id="PF09239">
    <property type="entry name" value="Topo-VIb_trans"/>
    <property type="match status" value="1"/>
</dbReference>
<feature type="compositionally biased region" description="Acidic residues" evidence="7">
    <location>
        <begin position="824"/>
        <end position="844"/>
    </location>
</feature>
<evidence type="ECO:0000256" key="4">
    <source>
        <dbReference type="ARBA" id="ARBA00023029"/>
    </source>
</evidence>
<dbReference type="SUPFAM" id="SSF54211">
    <property type="entry name" value="Ribosomal protein S5 domain 2-like"/>
    <property type="match status" value="1"/>
</dbReference>
<protein>
    <submittedName>
        <fullName evidence="10">Topoisomerase VI</fullName>
    </submittedName>
</protein>
<feature type="compositionally biased region" description="Acidic residues" evidence="7">
    <location>
        <begin position="792"/>
        <end position="805"/>
    </location>
</feature>
<evidence type="ECO:0000313" key="11">
    <source>
        <dbReference type="Proteomes" id="UP001363151"/>
    </source>
</evidence>
<organism evidence="10 11">
    <name type="scientific">Aureococcus anophagefferens</name>
    <name type="common">Harmful bloom alga</name>
    <dbReference type="NCBI Taxonomy" id="44056"/>
    <lineage>
        <taxon>Eukaryota</taxon>
        <taxon>Sar</taxon>
        <taxon>Stramenopiles</taxon>
        <taxon>Ochrophyta</taxon>
        <taxon>Pelagophyceae</taxon>
        <taxon>Pelagomonadales</taxon>
        <taxon>Pelagomonadaceae</taxon>
        <taxon>Aureococcus</taxon>
    </lineage>
</organism>
<dbReference type="PANTHER" id="PTHR48444">
    <property type="entry name" value="DNA TOPOISOMERASE 6 SUBUNIT B"/>
    <property type="match status" value="1"/>
</dbReference>
<dbReference type="InterPro" id="IPR020568">
    <property type="entry name" value="Ribosomal_Su5_D2-typ_SF"/>
</dbReference>
<dbReference type="InterPro" id="IPR005734">
    <property type="entry name" value="TopoVI_B"/>
</dbReference>
<comment type="subcellular location">
    <subcellularLocation>
        <location evidence="1">Plastid</location>
    </subcellularLocation>
</comment>
<evidence type="ECO:0000259" key="9">
    <source>
        <dbReference type="Pfam" id="PF09239"/>
    </source>
</evidence>
<dbReference type="InterPro" id="IPR015320">
    <property type="entry name" value="TopoVI_B_transducer"/>
</dbReference>
<dbReference type="Pfam" id="PF08070">
    <property type="entry name" value="DTHCT"/>
    <property type="match status" value="1"/>
</dbReference>
<evidence type="ECO:0000259" key="8">
    <source>
        <dbReference type="Pfam" id="PF08070"/>
    </source>
</evidence>
<dbReference type="Gene3D" id="1.10.8.50">
    <property type="match status" value="1"/>
</dbReference>
<sequence>MAPRETVQRKSAAEFFTENQNIAGFDNPGKSLYTTIRELVENSLDAAESLGVPPRVELTVQELSQREIDGERGMQAMDRIDEELFAEAAGAKKKKGRKKKDDDEDEDPDRASSKKGAMLYYRVTCRDNGCGMRRAQIPDALGRVLSGSKYGVRQTRGKFGLGAKMALIWSKKSSGFPVKVRTAVAASGAGDDYDREAGPPGAAHVSQVTLDIDIQKNEPNVLEDSQAPNPERWRGLEMEVVVGGAWGAYKSRIATYLRQLAIITPYAALSLQFRAADGQGKKDVALRFERRSTKVPPCPKKTGYHPSAVNELLLQQLLRRTTQKTLVGFLARGGELSSISGPLAKRVVAECGGGFRDDDDPKALGDDAKKVSRLARLLREVKLFPPPSGDCLSPVGEYNLRLGIEKELRPEYVATCTQPCGCFNGHPFLVEVGVSLGGEGVEDALNVHRFANRIPLLFEAGADVVTRVAKTKVKWGAYKIDLKKEKVGIFVSLVSTKIPFKGTSKEYIGEDATDIHDAIKAALCQCGSQLKAQLVKRDQARQGKDRKKNLLRYVPDVAAALWKVLGPLEGGADAAGRPLGGLRRPGAARRRLALEDLGEAGLVAELRRNVDAADLDAVAASFQDASASKKRVDMRRRAAREDAVGEHFALRLFVPNTGPPPPESDSDGPAPRRAAKAPAPKSRKLLAGQVVAPKKPAAAKKAPPAAAPPKSKKSVDWTKDLDSDSEDAAPAPKAAFSFDDSDDSDVLAFDSRSPAKPKKPAAKRKPAGSDDDSDDGVNAKLQAKKRKTEAAVDSDDDDDASDDDGAPVAPRRPSGRSRKQISYADDDDDDADVEPDDDDEEEWN</sequence>
<feature type="region of interest" description="Disordered" evidence="7">
    <location>
        <begin position="650"/>
        <end position="844"/>
    </location>
</feature>
<proteinExistence type="inferred from homology"/>
<evidence type="ECO:0000256" key="3">
    <source>
        <dbReference type="ARBA" id="ARBA00022840"/>
    </source>
</evidence>
<feature type="compositionally biased region" description="Low complexity" evidence="7">
    <location>
        <begin position="667"/>
        <end position="680"/>
    </location>
</feature>
<dbReference type="HAMAP" id="MF_00322">
    <property type="entry name" value="Top6B"/>
    <property type="match status" value="1"/>
</dbReference>
<feature type="domain" description="DNA topoisomerase VI subunit B transducer" evidence="9">
    <location>
        <begin position="387"/>
        <end position="545"/>
    </location>
</feature>
<gene>
    <name evidence="10" type="primary">TOP6B</name>
    <name evidence="10" type="ORF">SO694_00212014</name>
</gene>
<dbReference type="InterPro" id="IPR014721">
    <property type="entry name" value="Ribsml_uS5_D2-typ_fold_subgr"/>
</dbReference>
<evidence type="ECO:0000313" key="10">
    <source>
        <dbReference type="EMBL" id="KAK7230225.1"/>
    </source>
</evidence>
<evidence type="ECO:0000256" key="7">
    <source>
        <dbReference type="SAM" id="MobiDB-lite"/>
    </source>
</evidence>
<dbReference type="InterPro" id="IPR036890">
    <property type="entry name" value="HATPase_C_sf"/>
</dbReference>
<name>A0ABR1FG67_AURAN</name>
<dbReference type="CDD" id="cd00823">
    <property type="entry name" value="TopoIIB_Trans"/>
    <property type="match status" value="1"/>
</dbReference>
<dbReference type="InterPro" id="IPR012542">
    <property type="entry name" value="DTHCT"/>
</dbReference>
<evidence type="ECO:0000256" key="2">
    <source>
        <dbReference type="ARBA" id="ARBA00022741"/>
    </source>
</evidence>
<keyword evidence="4" id="KW-0799">Topoisomerase</keyword>
<evidence type="ECO:0000256" key="1">
    <source>
        <dbReference type="ARBA" id="ARBA00004474"/>
    </source>
</evidence>
<evidence type="ECO:0000256" key="5">
    <source>
        <dbReference type="ARBA" id="ARBA00023125"/>
    </source>
</evidence>
<feature type="region of interest" description="Disordered" evidence="7">
    <location>
        <begin position="90"/>
        <end position="113"/>
    </location>
</feature>
<dbReference type="Gene3D" id="3.30.230.10">
    <property type="match status" value="1"/>
</dbReference>
<feature type="domain" description="DTHCT" evidence="8">
    <location>
        <begin position="730"/>
        <end position="823"/>
    </location>
</feature>
<feature type="compositionally biased region" description="Basic residues" evidence="7">
    <location>
        <begin position="755"/>
        <end position="766"/>
    </location>
</feature>
<evidence type="ECO:0000256" key="6">
    <source>
        <dbReference type="ARBA" id="ARBA00023235"/>
    </source>
</evidence>
<dbReference type="PANTHER" id="PTHR48444:SF1">
    <property type="entry name" value="DNA TOPOISOMERASE 6 SUBUNIT B"/>
    <property type="match status" value="1"/>
</dbReference>
<keyword evidence="11" id="KW-1185">Reference proteome</keyword>
<feature type="compositionally biased region" description="Basic and acidic residues" evidence="7">
    <location>
        <begin position="713"/>
        <end position="722"/>
    </location>
</feature>
<dbReference type="NCBIfam" id="NF003218">
    <property type="entry name" value="PRK04184.1"/>
    <property type="match status" value="1"/>
</dbReference>
<dbReference type="Gene3D" id="3.30.565.10">
    <property type="entry name" value="Histidine kinase-like ATPase, C-terminal domain"/>
    <property type="match status" value="1"/>
</dbReference>
<feature type="compositionally biased region" description="Low complexity" evidence="7">
    <location>
        <begin position="692"/>
        <end position="704"/>
    </location>
</feature>
<keyword evidence="2" id="KW-0547">Nucleotide-binding</keyword>
<keyword evidence="5" id="KW-0238">DNA-binding</keyword>
<keyword evidence="6" id="KW-0413">Isomerase</keyword>
<dbReference type="Proteomes" id="UP001363151">
    <property type="component" value="Unassembled WGS sequence"/>
</dbReference>